<accession>A0A853DBY7</accession>
<organism evidence="2 3">
    <name type="scientific">Allobranchiibius huperziae</name>
    <dbReference type="NCBI Taxonomy" id="1874116"/>
    <lineage>
        <taxon>Bacteria</taxon>
        <taxon>Bacillati</taxon>
        <taxon>Actinomycetota</taxon>
        <taxon>Actinomycetes</taxon>
        <taxon>Micrococcales</taxon>
        <taxon>Dermacoccaceae</taxon>
        <taxon>Allobranchiibius</taxon>
    </lineage>
</organism>
<feature type="compositionally biased region" description="Low complexity" evidence="1">
    <location>
        <begin position="12"/>
        <end position="27"/>
    </location>
</feature>
<evidence type="ECO:0000256" key="1">
    <source>
        <dbReference type="SAM" id="MobiDB-lite"/>
    </source>
</evidence>
<name>A0A853DBY7_9MICO</name>
<keyword evidence="3" id="KW-1185">Reference proteome</keyword>
<comment type="caution">
    <text evidence="2">The sequence shown here is derived from an EMBL/GenBank/DDBJ whole genome shotgun (WGS) entry which is preliminary data.</text>
</comment>
<evidence type="ECO:0000313" key="3">
    <source>
        <dbReference type="Proteomes" id="UP000571817"/>
    </source>
</evidence>
<feature type="compositionally biased region" description="Low complexity" evidence="1">
    <location>
        <begin position="46"/>
        <end position="73"/>
    </location>
</feature>
<reference evidence="2 3" key="1">
    <citation type="submission" date="2020-07" db="EMBL/GenBank/DDBJ databases">
        <title>Sequencing the genomes of 1000 actinobacteria strains.</title>
        <authorList>
            <person name="Klenk H.-P."/>
        </authorList>
    </citation>
    <scope>NUCLEOTIDE SEQUENCE [LARGE SCALE GENOMIC DNA]</scope>
    <source>
        <strain evidence="2 3">DSM 29531</strain>
    </source>
</reference>
<dbReference type="EMBL" id="JACCFW010000001">
    <property type="protein sequence ID" value="NYJ74428.1"/>
    <property type="molecule type" value="Genomic_DNA"/>
</dbReference>
<feature type="region of interest" description="Disordered" evidence="1">
    <location>
        <begin position="1"/>
        <end position="99"/>
    </location>
</feature>
<dbReference type="RefSeq" id="WP_179480296.1">
    <property type="nucleotide sequence ID" value="NZ_JACCFW010000001.1"/>
</dbReference>
<gene>
    <name evidence="2" type="ORF">HNR15_001391</name>
</gene>
<sequence length="99" mass="9510">MEQGNTRHLDADTTATAPAYGTGAQAPMSHSTDAVVEQGNTRHLDGGSAAGDSAGATGTASAADAPRVAAPAPSTEPGDAAEFDVAPARTTGTGSGDDA</sequence>
<protein>
    <submittedName>
        <fullName evidence="2">Uncharacterized protein</fullName>
    </submittedName>
</protein>
<feature type="compositionally biased region" description="Basic and acidic residues" evidence="1">
    <location>
        <begin position="1"/>
        <end position="11"/>
    </location>
</feature>
<dbReference type="AlphaFoldDB" id="A0A853DBY7"/>
<evidence type="ECO:0000313" key="2">
    <source>
        <dbReference type="EMBL" id="NYJ74428.1"/>
    </source>
</evidence>
<dbReference type="Proteomes" id="UP000571817">
    <property type="component" value="Unassembled WGS sequence"/>
</dbReference>
<proteinExistence type="predicted"/>